<organism evidence="2 3">
    <name type="scientific">Micromonospora marina</name>
    <dbReference type="NCBI Taxonomy" id="307120"/>
    <lineage>
        <taxon>Bacteria</taxon>
        <taxon>Bacillati</taxon>
        <taxon>Actinomycetota</taxon>
        <taxon>Actinomycetes</taxon>
        <taxon>Micromonosporales</taxon>
        <taxon>Micromonosporaceae</taxon>
        <taxon>Micromonospora</taxon>
    </lineage>
</organism>
<proteinExistence type="predicted"/>
<reference evidence="3" key="1">
    <citation type="submission" date="2016-06" db="EMBL/GenBank/DDBJ databases">
        <authorList>
            <person name="Varghese N."/>
        </authorList>
    </citation>
    <scope>NUCLEOTIDE SEQUENCE [LARGE SCALE GENOMIC DNA]</scope>
    <source>
        <strain evidence="3">DSM 45555</strain>
    </source>
</reference>
<feature type="region of interest" description="Disordered" evidence="1">
    <location>
        <begin position="14"/>
        <end position="66"/>
    </location>
</feature>
<protein>
    <submittedName>
        <fullName evidence="2">Uncharacterized protein</fullName>
    </submittedName>
</protein>
<keyword evidence="3" id="KW-1185">Reference proteome</keyword>
<dbReference type="Proteomes" id="UP000198551">
    <property type="component" value="Unassembled WGS sequence"/>
</dbReference>
<accession>A0A1C5AN72</accession>
<dbReference type="RefSeq" id="WP_091051759.1">
    <property type="nucleotide sequence ID" value="NZ_FMCV01000052.1"/>
</dbReference>
<name>A0A1C5AN72_9ACTN</name>
<gene>
    <name evidence="2" type="ORF">GA0070215_1524</name>
</gene>
<evidence type="ECO:0000313" key="3">
    <source>
        <dbReference type="Proteomes" id="UP000198551"/>
    </source>
</evidence>
<evidence type="ECO:0000313" key="2">
    <source>
        <dbReference type="EMBL" id="SCF46647.1"/>
    </source>
</evidence>
<feature type="compositionally biased region" description="Basic and acidic residues" evidence="1">
    <location>
        <begin position="19"/>
        <end position="29"/>
    </location>
</feature>
<sequence length="191" mass="20613">MAAGIAVWQAVSAGSQAKSAREQAARAKESAAAAERQARAAEEQLALARQQYQSEQRARDEAEGPRFQVDQGVDQVSGERFAEIPIKLLAGTYLDTVIISAAGQPDVRGFVRRVGGHGANVRPSIMLTNLAPGAAHTVVLELEWNASSPVNLRLDFECHEGAGGTRTWNRSYSSLLVDSPQPPSIVRRVRR</sequence>
<dbReference type="EMBL" id="FMCV01000052">
    <property type="protein sequence ID" value="SCF46647.1"/>
    <property type="molecule type" value="Genomic_DNA"/>
</dbReference>
<dbReference type="AlphaFoldDB" id="A0A1C5AN72"/>
<evidence type="ECO:0000256" key="1">
    <source>
        <dbReference type="SAM" id="MobiDB-lite"/>
    </source>
</evidence>